<sequence>MVNSNGTELQITKKKNLRSHGMGIFERRGKQLPAFATVIIICFIIIVVTILLSITTARISFLIFHFFIDIATFVF</sequence>
<keyword evidence="1" id="KW-0812">Transmembrane</keyword>
<evidence type="ECO:0000256" key="1">
    <source>
        <dbReference type="SAM" id="Phobius"/>
    </source>
</evidence>
<organism evidence="2 3">
    <name type="scientific">Xylona heveae (strain CBS 132557 / TC161)</name>
    <dbReference type="NCBI Taxonomy" id="1328760"/>
    <lineage>
        <taxon>Eukaryota</taxon>
        <taxon>Fungi</taxon>
        <taxon>Dikarya</taxon>
        <taxon>Ascomycota</taxon>
        <taxon>Pezizomycotina</taxon>
        <taxon>Xylonomycetes</taxon>
        <taxon>Xylonales</taxon>
        <taxon>Xylonaceae</taxon>
        <taxon>Xylona</taxon>
    </lineage>
</organism>
<keyword evidence="3" id="KW-1185">Reference proteome</keyword>
<dbReference type="AlphaFoldDB" id="A0A165GC03"/>
<keyword evidence="1" id="KW-0472">Membrane</keyword>
<accession>A0A165GC03</accession>
<dbReference type="EMBL" id="KV407459">
    <property type="protein sequence ID" value="KZF22006.1"/>
    <property type="molecule type" value="Genomic_DNA"/>
</dbReference>
<evidence type="ECO:0000313" key="3">
    <source>
        <dbReference type="Proteomes" id="UP000076632"/>
    </source>
</evidence>
<dbReference type="GeneID" id="28894346"/>
<reference evidence="2 3" key="1">
    <citation type="journal article" date="2016" name="Fungal Biol.">
        <title>The genome of Xylona heveae provides a window into fungal endophytism.</title>
        <authorList>
            <person name="Gazis R."/>
            <person name="Kuo A."/>
            <person name="Riley R."/>
            <person name="LaButti K."/>
            <person name="Lipzen A."/>
            <person name="Lin J."/>
            <person name="Amirebrahimi M."/>
            <person name="Hesse C.N."/>
            <person name="Spatafora J.W."/>
            <person name="Henrissat B."/>
            <person name="Hainaut M."/>
            <person name="Grigoriev I.V."/>
            <person name="Hibbett D.S."/>
        </authorList>
    </citation>
    <scope>NUCLEOTIDE SEQUENCE [LARGE SCALE GENOMIC DNA]</scope>
    <source>
        <strain evidence="2 3">TC161</strain>
    </source>
</reference>
<dbReference type="Proteomes" id="UP000076632">
    <property type="component" value="Unassembled WGS sequence"/>
</dbReference>
<protein>
    <submittedName>
        <fullName evidence="2">Uncharacterized protein</fullName>
    </submittedName>
</protein>
<evidence type="ECO:0000313" key="2">
    <source>
        <dbReference type="EMBL" id="KZF22006.1"/>
    </source>
</evidence>
<gene>
    <name evidence="2" type="ORF">L228DRAFT_144499</name>
</gene>
<dbReference type="InParanoid" id="A0A165GC03"/>
<feature type="transmembrane region" description="Helical" evidence="1">
    <location>
        <begin position="32"/>
        <end position="51"/>
    </location>
</feature>
<dbReference type="RefSeq" id="XP_018187561.1">
    <property type="nucleotide sequence ID" value="XM_018329209.1"/>
</dbReference>
<proteinExistence type="predicted"/>
<name>A0A165GC03_XYLHT</name>
<keyword evidence="1" id="KW-1133">Transmembrane helix</keyword>